<reference evidence="1 2" key="1">
    <citation type="submission" date="2013-09" db="EMBL/GenBank/DDBJ databases">
        <title>Genome sequencing of Arenimonas malthae.</title>
        <authorList>
            <person name="Chen F."/>
            <person name="Wang G."/>
        </authorList>
    </citation>
    <scope>NUCLEOTIDE SEQUENCE [LARGE SCALE GENOMIC DNA]</scope>
    <source>
        <strain evidence="1 2">CC-JY-1</strain>
    </source>
</reference>
<proteinExistence type="predicted"/>
<dbReference type="InterPro" id="IPR012675">
    <property type="entry name" value="Beta-grasp_dom_sf"/>
</dbReference>
<dbReference type="InterPro" id="IPR010035">
    <property type="entry name" value="Thi_S"/>
</dbReference>
<organism evidence="1 2">
    <name type="scientific">Arenimonas malthae CC-JY-1</name>
    <dbReference type="NCBI Taxonomy" id="1384054"/>
    <lineage>
        <taxon>Bacteria</taxon>
        <taxon>Pseudomonadati</taxon>
        <taxon>Pseudomonadota</taxon>
        <taxon>Gammaproteobacteria</taxon>
        <taxon>Lysobacterales</taxon>
        <taxon>Lysobacteraceae</taxon>
        <taxon>Arenimonas</taxon>
    </lineage>
</organism>
<dbReference type="Gene3D" id="3.10.20.30">
    <property type="match status" value="1"/>
</dbReference>
<dbReference type="SUPFAM" id="SSF54285">
    <property type="entry name" value="MoaD/ThiS"/>
    <property type="match status" value="1"/>
</dbReference>
<accession>A0A091B1E6</accession>
<dbReference type="CDD" id="cd00565">
    <property type="entry name" value="Ubl_ThiS"/>
    <property type="match status" value="1"/>
</dbReference>
<dbReference type="OrthoDB" id="9800283at2"/>
<keyword evidence="2" id="KW-1185">Reference proteome</keyword>
<comment type="caution">
    <text evidence="1">The sequence shown here is derived from an EMBL/GenBank/DDBJ whole genome shotgun (WGS) entry which is preliminary data.</text>
</comment>
<dbReference type="RefSeq" id="WP_043803733.1">
    <property type="nucleotide sequence ID" value="NZ_AVCH01000170.1"/>
</dbReference>
<dbReference type="NCBIfam" id="TIGR01683">
    <property type="entry name" value="thiS"/>
    <property type="match status" value="1"/>
</dbReference>
<evidence type="ECO:0000313" key="2">
    <source>
        <dbReference type="Proteomes" id="UP000029392"/>
    </source>
</evidence>
<evidence type="ECO:0000313" key="1">
    <source>
        <dbReference type="EMBL" id="KFN46413.1"/>
    </source>
</evidence>
<name>A0A091B1E6_9GAMM</name>
<dbReference type="InterPro" id="IPR003749">
    <property type="entry name" value="ThiS/MoaD-like"/>
</dbReference>
<dbReference type="PANTHER" id="PTHR34472:SF1">
    <property type="entry name" value="SULFUR CARRIER PROTEIN THIS"/>
    <property type="match status" value="1"/>
</dbReference>
<dbReference type="AlphaFoldDB" id="A0A091B1E6"/>
<protein>
    <recommendedName>
        <fullName evidence="3">Sulfur carrier protein ThiS</fullName>
    </recommendedName>
</protein>
<evidence type="ECO:0008006" key="3">
    <source>
        <dbReference type="Google" id="ProtNLM"/>
    </source>
</evidence>
<dbReference type="eggNOG" id="COG2104">
    <property type="taxonomic scope" value="Bacteria"/>
</dbReference>
<dbReference type="EMBL" id="AVCH01000170">
    <property type="protein sequence ID" value="KFN46413.1"/>
    <property type="molecule type" value="Genomic_DNA"/>
</dbReference>
<dbReference type="PANTHER" id="PTHR34472">
    <property type="entry name" value="SULFUR CARRIER PROTEIN THIS"/>
    <property type="match status" value="1"/>
</dbReference>
<gene>
    <name evidence="1" type="ORF">N790_08695</name>
</gene>
<dbReference type="STRING" id="1384054.N790_08695"/>
<dbReference type="PATRIC" id="fig|1384054.3.peg.1797"/>
<sequence length="66" mass="7028">MRILLNGEVHELPAPATVADLLERSGHAGRKVAVEVNLEVVPRSQHGSRELAEGDRVEIIHAIGGG</sequence>
<dbReference type="InterPro" id="IPR016155">
    <property type="entry name" value="Mopterin_synth/thiamin_S_b"/>
</dbReference>
<dbReference type="Pfam" id="PF02597">
    <property type="entry name" value="ThiS"/>
    <property type="match status" value="1"/>
</dbReference>
<dbReference type="Proteomes" id="UP000029392">
    <property type="component" value="Unassembled WGS sequence"/>
</dbReference>